<comment type="caution">
    <text evidence="2">The sequence shown here is derived from an EMBL/GenBank/DDBJ whole genome shotgun (WGS) entry which is preliminary data.</text>
</comment>
<dbReference type="InterPro" id="IPR036873">
    <property type="entry name" value="Rhodanese-like_dom_sf"/>
</dbReference>
<gene>
    <name evidence="2" type="ORF">V6E02_07325</name>
</gene>
<protein>
    <submittedName>
        <fullName evidence="2">Rhodanese-like domain-containing protein</fullName>
    </submittedName>
</protein>
<dbReference type="CDD" id="cd01522">
    <property type="entry name" value="RHOD_1"/>
    <property type="match status" value="1"/>
</dbReference>
<feature type="domain" description="Rhodanese" evidence="1">
    <location>
        <begin position="36"/>
        <end position="148"/>
    </location>
</feature>
<dbReference type="PANTHER" id="PTHR45431:SF3">
    <property type="entry name" value="RHODANESE-LIKE DOMAIN-CONTAINING PROTEIN 15, CHLOROPLASTIC"/>
    <property type="match status" value="1"/>
</dbReference>
<evidence type="ECO:0000313" key="3">
    <source>
        <dbReference type="Proteomes" id="UP001482231"/>
    </source>
</evidence>
<dbReference type="SMART" id="SM00450">
    <property type="entry name" value="RHOD"/>
    <property type="match status" value="1"/>
</dbReference>
<dbReference type="Proteomes" id="UP001482231">
    <property type="component" value="Unassembled WGS sequence"/>
</dbReference>
<dbReference type="PANTHER" id="PTHR45431">
    <property type="entry name" value="RHODANESE-LIKE DOMAIN-CONTAINING PROTEIN 15, CHLOROPLASTIC"/>
    <property type="match status" value="1"/>
</dbReference>
<evidence type="ECO:0000259" key="1">
    <source>
        <dbReference type="PROSITE" id="PS50206"/>
    </source>
</evidence>
<proteinExistence type="predicted"/>
<dbReference type="PROSITE" id="PS50206">
    <property type="entry name" value="RHODANESE_3"/>
    <property type="match status" value="1"/>
</dbReference>
<keyword evidence="3" id="KW-1185">Reference proteome</keyword>
<organism evidence="2 3">
    <name type="scientific">Thiobacter aerophilum</name>
    <dbReference type="NCBI Taxonomy" id="3121275"/>
    <lineage>
        <taxon>Bacteria</taxon>
        <taxon>Pseudomonadati</taxon>
        <taxon>Pseudomonadota</taxon>
        <taxon>Betaproteobacteria</taxon>
        <taxon>Burkholderiales</taxon>
        <taxon>Thiobacteraceae</taxon>
        <taxon>Thiobacter</taxon>
    </lineage>
</organism>
<dbReference type="RefSeq" id="WP_347308126.1">
    <property type="nucleotide sequence ID" value="NZ_JBAJEX010000004.1"/>
</dbReference>
<dbReference type="InterPro" id="IPR052367">
    <property type="entry name" value="Thiosulfate_ST/Rhodanese-like"/>
</dbReference>
<evidence type="ECO:0000313" key="2">
    <source>
        <dbReference type="EMBL" id="MEO1767018.1"/>
    </source>
</evidence>
<sequence>MTLSEILARAQERARAAHLPYEGALTPVEAWQVLRQAPRARLVDVRSRAEWDLVGTIPGAVQIEWQTYPGWHANPYFLQQLKQAVDQESLVMFICRSGSRSHKAAEAATRHGWLDCYNVLEGFEGDRDRLTQQRTVNGWKKAGLPWVQS</sequence>
<reference evidence="2 3" key="1">
    <citation type="submission" date="2024-02" db="EMBL/GenBank/DDBJ databases">
        <title>New thermophilic sulfur-oxidizing bacteria from a hot springs of the Uzon caldera (Kamchatka, Russia).</title>
        <authorList>
            <person name="Dukat A.M."/>
            <person name="Elcheninov A.G."/>
            <person name="Frolov E.N."/>
        </authorList>
    </citation>
    <scope>NUCLEOTIDE SEQUENCE [LARGE SCALE GENOMIC DNA]</scope>
    <source>
        <strain evidence="2 3">AK1</strain>
    </source>
</reference>
<dbReference type="SUPFAM" id="SSF52821">
    <property type="entry name" value="Rhodanese/Cell cycle control phosphatase"/>
    <property type="match status" value="1"/>
</dbReference>
<name>A0ABV0EEB4_9BURK</name>
<accession>A0ABV0EEB4</accession>
<dbReference type="Pfam" id="PF00581">
    <property type="entry name" value="Rhodanese"/>
    <property type="match status" value="1"/>
</dbReference>
<dbReference type="EMBL" id="JBAJEX010000004">
    <property type="protein sequence ID" value="MEO1767018.1"/>
    <property type="molecule type" value="Genomic_DNA"/>
</dbReference>
<dbReference type="Gene3D" id="3.40.250.10">
    <property type="entry name" value="Rhodanese-like domain"/>
    <property type="match status" value="1"/>
</dbReference>
<dbReference type="InterPro" id="IPR001763">
    <property type="entry name" value="Rhodanese-like_dom"/>
</dbReference>